<protein>
    <submittedName>
        <fullName evidence="2">DsrE family protein</fullName>
    </submittedName>
</protein>
<keyword evidence="1" id="KW-0732">Signal</keyword>
<keyword evidence="3" id="KW-1185">Reference proteome</keyword>
<dbReference type="RefSeq" id="WP_197547812.1">
    <property type="nucleotide sequence ID" value="NZ_CP063164.1"/>
</dbReference>
<dbReference type="SUPFAM" id="SSF75169">
    <property type="entry name" value="DsrEFH-like"/>
    <property type="match status" value="1"/>
</dbReference>
<proteinExistence type="predicted"/>
<organism evidence="2 3">
    <name type="scientific">Sulfurovum indicum</name>
    <dbReference type="NCBI Taxonomy" id="2779528"/>
    <lineage>
        <taxon>Bacteria</taxon>
        <taxon>Pseudomonadati</taxon>
        <taxon>Campylobacterota</taxon>
        <taxon>Epsilonproteobacteria</taxon>
        <taxon>Campylobacterales</taxon>
        <taxon>Sulfurovaceae</taxon>
        <taxon>Sulfurovum</taxon>
    </lineage>
</organism>
<dbReference type="KEGG" id="sinu:IMZ28_06640"/>
<dbReference type="AlphaFoldDB" id="A0A7M1S319"/>
<accession>A0A7M1S319</accession>
<dbReference type="Gene3D" id="3.40.1260.10">
    <property type="entry name" value="DsrEFH-like"/>
    <property type="match status" value="1"/>
</dbReference>
<evidence type="ECO:0000256" key="1">
    <source>
        <dbReference type="SAM" id="SignalP"/>
    </source>
</evidence>
<gene>
    <name evidence="2" type="ORF">IMZ28_06640</name>
</gene>
<reference evidence="2 3" key="1">
    <citation type="submission" date="2020-10" db="EMBL/GenBank/DDBJ databases">
        <title>The genome of sulfurovum sp.</title>
        <authorList>
            <person name="Xie S."/>
            <person name="Shao Z."/>
            <person name="Jiang L."/>
        </authorList>
    </citation>
    <scope>NUCLEOTIDE SEQUENCE [LARGE SCALE GENOMIC DNA]</scope>
    <source>
        <strain evidence="2 3">ST-419</strain>
    </source>
</reference>
<name>A0A7M1S319_9BACT</name>
<feature type="signal peptide" evidence="1">
    <location>
        <begin position="1"/>
        <end position="19"/>
    </location>
</feature>
<dbReference type="InterPro" id="IPR003787">
    <property type="entry name" value="Sulphur_relay_DsrE/F-like"/>
</dbReference>
<evidence type="ECO:0000313" key="3">
    <source>
        <dbReference type="Proteomes" id="UP000595074"/>
    </source>
</evidence>
<dbReference type="Proteomes" id="UP000595074">
    <property type="component" value="Chromosome"/>
</dbReference>
<dbReference type="InterPro" id="IPR027396">
    <property type="entry name" value="DsrEFH-like"/>
</dbReference>
<dbReference type="Pfam" id="PF02635">
    <property type="entry name" value="DsrE"/>
    <property type="match status" value="1"/>
</dbReference>
<dbReference type="EMBL" id="CP063164">
    <property type="protein sequence ID" value="QOR61139.1"/>
    <property type="molecule type" value="Genomic_DNA"/>
</dbReference>
<evidence type="ECO:0000313" key="2">
    <source>
        <dbReference type="EMBL" id="QOR61139.1"/>
    </source>
</evidence>
<sequence length="151" mass="16737">MRLFGFLLTGVLFWSTAYAQEYKAVFDCSSSDADYIKSRMWLVGKTMDMIEAKGDKATFVITLHGGCVPMIASSYKDIVVDDEEAESLSVAQMRIKMLAEKRGVRVIACAMSLDANGIDKKEVLPFVSVSPNSFIDTIGYQNKGYALMSFK</sequence>
<feature type="chain" id="PRO_5029675310" evidence="1">
    <location>
        <begin position="20"/>
        <end position="151"/>
    </location>
</feature>